<dbReference type="RefSeq" id="WP_144254995.1">
    <property type="nucleotide sequence ID" value="NZ_VJZT01000001.1"/>
</dbReference>
<dbReference type="EMBL" id="VJZT01000001">
    <property type="protein sequence ID" value="TRX43073.1"/>
    <property type="molecule type" value="Genomic_DNA"/>
</dbReference>
<keyword evidence="3" id="KW-0808">Transferase</keyword>
<reference evidence="3 4" key="1">
    <citation type="submission" date="2019-07" db="EMBL/GenBank/DDBJ databases">
        <title>Novel species of Flavobacterium.</title>
        <authorList>
            <person name="Liu Q."/>
            <person name="Xin Y.-H."/>
        </authorList>
    </citation>
    <scope>NUCLEOTIDE SEQUENCE [LARGE SCALE GENOMIC DNA]</scope>
    <source>
        <strain evidence="3 4">LB1R34</strain>
    </source>
</reference>
<dbReference type="InterPro" id="IPR000477">
    <property type="entry name" value="RT_dom"/>
</dbReference>
<organism evidence="3 4">
    <name type="scientific">Flavobacterium restrictum</name>
    <dbReference type="NCBI Taxonomy" id="2594428"/>
    <lineage>
        <taxon>Bacteria</taxon>
        <taxon>Pseudomonadati</taxon>
        <taxon>Bacteroidota</taxon>
        <taxon>Flavobacteriia</taxon>
        <taxon>Flavobacteriales</taxon>
        <taxon>Flavobacteriaceae</taxon>
        <taxon>Flavobacterium</taxon>
    </lineage>
</organism>
<keyword evidence="4" id="KW-1185">Reference proteome</keyword>
<dbReference type="PANTHER" id="PTHR34047">
    <property type="entry name" value="NUCLEAR INTRON MATURASE 1, MITOCHONDRIAL-RELATED"/>
    <property type="match status" value="1"/>
</dbReference>
<dbReference type="AlphaFoldDB" id="A0A553EE59"/>
<evidence type="ECO:0000256" key="1">
    <source>
        <dbReference type="ARBA" id="ARBA00034120"/>
    </source>
</evidence>
<dbReference type="GO" id="GO:0003964">
    <property type="term" value="F:RNA-directed DNA polymerase activity"/>
    <property type="evidence" value="ECO:0007669"/>
    <property type="project" value="UniProtKB-KW"/>
</dbReference>
<protein>
    <submittedName>
        <fullName evidence="3">RNA-directed DNA polymerase</fullName>
    </submittedName>
</protein>
<dbReference type="OrthoDB" id="526037at2"/>
<dbReference type="Proteomes" id="UP000316371">
    <property type="component" value="Unassembled WGS sequence"/>
</dbReference>
<dbReference type="CDD" id="cd01646">
    <property type="entry name" value="RT_Bac_retron_I"/>
    <property type="match status" value="1"/>
</dbReference>
<comment type="similarity">
    <text evidence="1">Belongs to the bacterial reverse transcriptase family.</text>
</comment>
<keyword evidence="3" id="KW-0548">Nucleotidyltransferase</keyword>
<evidence type="ECO:0000259" key="2">
    <source>
        <dbReference type="PROSITE" id="PS50878"/>
    </source>
</evidence>
<name>A0A553EE59_9FLAO</name>
<dbReference type="Pfam" id="PF00078">
    <property type="entry name" value="RVT_1"/>
    <property type="match status" value="1"/>
</dbReference>
<comment type="caution">
    <text evidence="3">The sequence shown here is derived from an EMBL/GenBank/DDBJ whole genome shotgun (WGS) entry which is preliminary data.</text>
</comment>
<evidence type="ECO:0000313" key="4">
    <source>
        <dbReference type="Proteomes" id="UP000316371"/>
    </source>
</evidence>
<proteinExistence type="inferred from homology"/>
<keyword evidence="3" id="KW-0695">RNA-directed DNA polymerase</keyword>
<gene>
    <name evidence="3" type="ORF">FNW21_01690</name>
</gene>
<feature type="domain" description="Reverse transcriptase" evidence="2">
    <location>
        <begin position="129"/>
        <end position="386"/>
    </location>
</feature>
<accession>A0A553EE59</accession>
<dbReference type="PROSITE" id="PS50878">
    <property type="entry name" value="RT_POL"/>
    <property type="match status" value="1"/>
</dbReference>
<evidence type="ECO:0000313" key="3">
    <source>
        <dbReference type="EMBL" id="TRX43073.1"/>
    </source>
</evidence>
<sequence>MDDLKSKFINEDNFYSAFKKLDHYLRQSNEWYNPIELSEYEANLATNISRLKRSIEDGTYNPHPIEPLPFPKKNNKKNEERLRQYFRINIEDQLVWIAIVNVIARFVEPKMPFWSYGNRLFVPIWYEEENNKPKLKKGGYINASENLYRKWNQSWPFYRRHIAMTIKTMGFNSRFKIENLDNEIEKNIFLDEKENNWNEYKYLDNDFWKKGNNKKLFWSGLDYKKFFPSINPEIVIQNIKKNIIRDNGEPRDDTELLFSTIEKMLRFPIDRRGWENENDLLDKKNFGISDLNEYYGLPTGLLVSGFLSNIALIDVDEKVTKYIIENRDIAVFKFVDDQVILSKSKKELLKFMNYYSLILSESNTGVEFQKEKICPENTFQFSSENKFSYDIKNENYKDPSLDINFPEPLMTHTLQKMSNLNDEDYELLDSDELQKIESDLEHFLLADFPDAEMRRDTRMAFASFKLCQLAKHIKPDFKKLDKSYFQNILDAEVTFNNYLDKTKYKDPKKKKIELDRIIENNIKESLISEIKKTDKRFQKIFKLLLKSACENPDKLKLWKRCIEFCYITGFNGIKNIVKSIKDTDLHYEGKGYIQVYCVLILNEKIIQAQNQINVKNISFWKNYTSNQFLENISKVDILEINTAINKPFAFETNINHKFIKSTIKFKNKEADINYKSVHKFYDTLEDDEKYLTFESFLWYILSITIQPVKLNLWNDNIEYINFKNKISWSIISLFPASIPESTIDKIKNIEEELKSIDDVIYENFEFRNRENGVVYEMFEKRPEIIEKYREYYPKLEKILKQSELEYLPLNKWIEMVKNNTKAEKWIDVRLSEWTMLEIIKQIAEAIKKKKEEITIFNFNSSILYFHPVNYLLPIKWVSNDKITWDKWKKFVRKDENKIILNEPEFLIDDFRYLPIQTIWKTNGINWLFGLGDFSIIIGLSVLMTQLLSKSFDWPCSVNKQSFIDQLYSKALFTIETEPISSKTRMVLTKIFSKKDVNFFSGSDTIEIDKTTKIISLDGFIITLDELQKDLIKDHLILLDNAPRQLTIIDIDVLNETKNIF</sequence>
<dbReference type="InterPro" id="IPR051083">
    <property type="entry name" value="GrpII_Intron_Splice-Mob/Def"/>
</dbReference>
<dbReference type="PANTHER" id="PTHR34047:SF8">
    <property type="entry name" value="PROTEIN YKFC"/>
    <property type="match status" value="1"/>
</dbReference>